<comment type="caution">
    <text evidence="2">The sequence shown here is derived from an EMBL/GenBank/DDBJ whole genome shotgun (WGS) entry which is preliminary data.</text>
</comment>
<feature type="transmembrane region" description="Helical" evidence="1">
    <location>
        <begin position="58"/>
        <end position="76"/>
    </location>
</feature>
<evidence type="ECO:0000313" key="2">
    <source>
        <dbReference type="EMBL" id="MBI3631032.1"/>
    </source>
</evidence>
<evidence type="ECO:0000256" key="1">
    <source>
        <dbReference type="SAM" id="Phobius"/>
    </source>
</evidence>
<keyword evidence="1" id="KW-0472">Membrane</keyword>
<proteinExistence type="predicted"/>
<keyword evidence="1" id="KW-0812">Transmembrane</keyword>
<accession>A0A932VPM5</accession>
<protein>
    <submittedName>
        <fullName evidence="2">Uncharacterized protein</fullName>
    </submittedName>
</protein>
<reference evidence="2" key="1">
    <citation type="submission" date="2020-07" db="EMBL/GenBank/DDBJ databases">
        <title>Huge and variable diversity of episymbiotic CPR bacteria and DPANN archaea in groundwater ecosystems.</title>
        <authorList>
            <person name="He C.Y."/>
            <person name="Keren R."/>
            <person name="Whittaker M."/>
            <person name="Farag I.F."/>
            <person name="Doudna J."/>
            <person name="Cate J.H.D."/>
            <person name="Banfield J.F."/>
        </authorList>
    </citation>
    <scope>NUCLEOTIDE SEQUENCE</scope>
    <source>
        <strain evidence="2">NC_groundwater_973_Pr1_S-0.2um_54_13</strain>
    </source>
</reference>
<sequence>MALLGIQENTEAQVADPVTQTRSGKFIFFYFLATAAFLLVAMNEAMEKIPEFPVEIPVLFLNGILSIIGQCIAIRSKASVHYVSFMFNFIFMAVAPLIQVGASLDPVFGMEWSGDGAHFSRSPDRLGYRYPYHVYAVFWCGNRAAHGIKRASRGLDIPVFAADAGDDDHQQPHDLSAL</sequence>
<dbReference type="Proteomes" id="UP000753196">
    <property type="component" value="Unassembled WGS sequence"/>
</dbReference>
<keyword evidence="1" id="KW-1133">Transmembrane helix</keyword>
<gene>
    <name evidence="2" type="ORF">HY221_01730</name>
</gene>
<feature type="transmembrane region" description="Helical" evidence="1">
    <location>
        <begin position="82"/>
        <end position="102"/>
    </location>
</feature>
<dbReference type="AlphaFoldDB" id="A0A932VPM5"/>
<feature type="transmembrane region" description="Helical" evidence="1">
    <location>
        <begin position="27"/>
        <end position="46"/>
    </location>
</feature>
<dbReference type="EMBL" id="JACQCR010000039">
    <property type="protein sequence ID" value="MBI3631032.1"/>
    <property type="molecule type" value="Genomic_DNA"/>
</dbReference>
<name>A0A932VPM5_9BACT</name>
<organism evidence="2 3">
    <name type="scientific">Candidatus Sungiibacteriota bacterium</name>
    <dbReference type="NCBI Taxonomy" id="2750080"/>
    <lineage>
        <taxon>Bacteria</taxon>
        <taxon>Candidatus Sungiibacteriota</taxon>
    </lineage>
</organism>
<evidence type="ECO:0000313" key="3">
    <source>
        <dbReference type="Proteomes" id="UP000753196"/>
    </source>
</evidence>